<dbReference type="GO" id="GO:0046872">
    <property type="term" value="F:metal ion binding"/>
    <property type="evidence" value="ECO:0007669"/>
    <property type="project" value="UniProtKB-KW"/>
</dbReference>
<accession>A5BQQ3</accession>
<keyword evidence="5" id="KW-0554">One-carbon metabolism</keyword>
<dbReference type="GO" id="GO:0004478">
    <property type="term" value="F:methionine adenosyltransferase activity"/>
    <property type="evidence" value="ECO:0007669"/>
    <property type="project" value="InterPro"/>
</dbReference>
<evidence type="ECO:0000256" key="4">
    <source>
        <dbReference type="ARBA" id="ARBA00022490"/>
    </source>
</evidence>
<dbReference type="FunFam" id="3.90.226.10:FF:000220">
    <property type="entry name" value="Uncharacterized protein"/>
    <property type="match status" value="1"/>
</dbReference>
<comment type="cofactor">
    <cofactor evidence="2">
        <name>Co(2+)</name>
        <dbReference type="ChEBI" id="CHEBI:48828"/>
    </cofactor>
</comment>
<dbReference type="GO" id="GO:0006556">
    <property type="term" value="P:S-adenosylmethionine biosynthetic process"/>
    <property type="evidence" value="ECO:0007669"/>
    <property type="project" value="InterPro"/>
</dbReference>
<evidence type="ECO:0000256" key="13">
    <source>
        <dbReference type="SAM" id="MobiDB-lite"/>
    </source>
</evidence>
<dbReference type="Gene3D" id="3.30.300.10">
    <property type="match status" value="1"/>
</dbReference>
<dbReference type="AlphaFoldDB" id="A5BQQ3"/>
<evidence type="ECO:0000256" key="9">
    <source>
        <dbReference type="ARBA" id="ARBA00022840"/>
    </source>
</evidence>
<dbReference type="EMBL" id="AM467761">
    <property type="protein sequence ID" value="CAN70440.1"/>
    <property type="molecule type" value="Genomic_DNA"/>
</dbReference>
<keyword evidence="12" id="KW-0170">Cobalt</keyword>
<dbReference type="GO" id="GO:0006730">
    <property type="term" value="P:one-carbon metabolic process"/>
    <property type="evidence" value="ECO:0007669"/>
    <property type="project" value="UniProtKB-KW"/>
</dbReference>
<dbReference type="InterPro" id="IPR022636">
    <property type="entry name" value="S-AdoMet_synthetase_sfam"/>
</dbReference>
<keyword evidence="4" id="KW-0963">Cytoplasm</keyword>
<comment type="cofactor">
    <cofactor evidence="1">
        <name>Mn(2+)</name>
        <dbReference type="ChEBI" id="CHEBI:29035"/>
    </cofactor>
</comment>
<keyword evidence="10" id="KW-0460">Magnesium</keyword>
<dbReference type="InterPro" id="IPR002133">
    <property type="entry name" value="S-AdoMet_synthetase"/>
</dbReference>
<proteinExistence type="predicted"/>
<organism evidence="15">
    <name type="scientific">Vitis vinifera</name>
    <name type="common">Grape</name>
    <dbReference type="NCBI Taxonomy" id="29760"/>
    <lineage>
        <taxon>Eukaryota</taxon>
        <taxon>Viridiplantae</taxon>
        <taxon>Streptophyta</taxon>
        <taxon>Embryophyta</taxon>
        <taxon>Tracheophyta</taxon>
        <taxon>Spermatophyta</taxon>
        <taxon>Magnoliopsida</taxon>
        <taxon>eudicotyledons</taxon>
        <taxon>Gunneridae</taxon>
        <taxon>Pentapetalae</taxon>
        <taxon>rosids</taxon>
        <taxon>Vitales</taxon>
        <taxon>Vitaceae</taxon>
        <taxon>Viteae</taxon>
        <taxon>Vitis</taxon>
    </lineage>
</organism>
<feature type="region of interest" description="Disordered" evidence="13">
    <location>
        <begin position="49"/>
        <end position="74"/>
    </location>
</feature>
<evidence type="ECO:0000256" key="5">
    <source>
        <dbReference type="ARBA" id="ARBA00022563"/>
    </source>
</evidence>
<evidence type="ECO:0000256" key="11">
    <source>
        <dbReference type="ARBA" id="ARBA00022958"/>
    </source>
</evidence>
<dbReference type="MEROPS" id="S14.A01"/>
<gene>
    <name evidence="15" type="ORF">VITISV_011901</name>
</gene>
<dbReference type="SUPFAM" id="SSF55973">
    <property type="entry name" value="S-adenosylmethionine synthetase"/>
    <property type="match status" value="1"/>
</dbReference>
<evidence type="ECO:0000256" key="2">
    <source>
        <dbReference type="ARBA" id="ARBA00001941"/>
    </source>
</evidence>
<evidence type="ECO:0000256" key="12">
    <source>
        <dbReference type="ARBA" id="ARBA00023285"/>
    </source>
</evidence>
<keyword evidence="11" id="KW-0630">Potassium</keyword>
<sequence>MGRCRLAAAGEKGSCVRPLGAAWRYFGRILCLVEGDREDSRVLLRKRRKTEEFSGGREEEQAGAESFREKEQKKQRKFLEKNERACVPEPLSVFVDTHATGKMPDKEILKIVKESFDFRPGMIAISLDLKRGGNGRFLKTAAYGHFQRDDPTSHGNFLDDSTVACTQETFEDGPPKSFLSGQTHHYDIIRRKCLHERSLGSPWPELSSMDEHAAKSSFGYLSYHIGQSFEKINQNTDRGFFISTKEAKEYRFTDGVILNPLKAFPSPAAIADRIKGFL</sequence>
<evidence type="ECO:0000256" key="7">
    <source>
        <dbReference type="ARBA" id="ARBA00022723"/>
    </source>
</evidence>
<dbReference type="GO" id="GO:0005737">
    <property type="term" value="C:cytoplasm"/>
    <property type="evidence" value="ECO:0007669"/>
    <property type="project" value="UniProtKB-SubCell"/>
</dbReference>
<keyword evidence="7" id="KW-0479">Metal-binding</keyword>
<dbReference type="InterPro" id="IPR023562">
    <property type="entry name" value="ClpP/TepA"/>
</dbReference>
<evidence type="ECO:0000259" key="14">
    <source>
        <dbReference type="Pfam" id="PF02773"/>
    </source>
</evidence>
<reference evidence="15" key="1">
    <citation type="journal article" date="2007" name="PLoS ONE">
        <title>The first genome sequence of an elite grapevine cultivar (Pinot noir Vitis vinifera L.): coping with a highly heterozygous genome.</title>
        <authorList>
            <person name="Velasco R."/>
            <person name="Zharkikh A."/>
            <person name="Troggio M."/>
            <person name="Cartwright D.A."/>
            <person name="Cestaro A."/>
            <person name="Pruss D."/>
            <person name="Pindo M."/>
            <person name="FitzGerald L.M."/>
            <person name="Vezzulli S."/>
            <person name="Reid J."/>
            <person name="Malacarne G."/>
            <person name="Iliev D."/>
            <person name="Coppola G."/>
            <person name="Wardell B."/>
            <person name="Micheletti D."/>
            <person name="Macalma T."/>
            <person name="Facci M."/>
            <person name="Mitchell J.T."/>
            <person name="Perazzolli M."/>
            <person name="Eldredge G."/>
            <person name="Gatto P."/>
            <person name="Oyzerski R."/>
            <person name="Moretto M."/>
            <person name="Gutin N."/>
            <person name="Stefanini M."/>
            <person name="Chen Y."/>
            <person name="Segala C."/>
            <person name="Davenport C."/>
            <person name="Dematte L."/>
            <person name="Mraz A."/>
            <person name="Battilana J."/>
            <person name="Stormo K."/>
            <person name="Costa F."/>
            <person name="Tao Q."/>
            <person name="Si-Ammour A."/>
            <person name="Harkins T."/>
            <person name="Lackey A."/>
            <person name="Perbost C."/>
            <person name="Taillon B."/>
            <person name="Stella A."/>
            <person name="Solovyev V."/>
            <person name="Fawcett J.A."/>
            <person name="Sterck L."/>
            <person name="Vandepoele K."/>
            <person name="Grando S.M."/>
            <person name="Toppo S."/>
            <person name="Moser C."/>
            <person name="Lanchbury J."/>
            <person name="Bogden R."/>
            <person name="Skolnick M."/>
            <person name="Sgaramella V."/>
            <person name="Bhatnagar S.K."/>
            <person name="Fontana P."/>
            <person name="Gutin A."/>
            <person name="Van de Peer Y."/>
            <person name="Salamini F."/>
            <person name="Viola R."/>
        </authorList>
    </citation>
    <scope>NUCLEOTIDE SEQUENCE</scope>
</reference>
<feature type="domain" description="S-adenosylmethionine synthetase C-terminal" evidence="14">
    <location>
        <begin position="87"/>
        <end position="150"/>
    </location>
</feature>
<comment type="subcellular location">
    <subcellularLocation>
        <location evidence="3">Cytoplasm</location>
    </subcellularLocation>
</comment>
<keyword evidence="8" id="KW-0547">Nucleotide-binding</keyword>
<dbReference type="ExpressionAtlas" id="A5BQQ3">
    <property type="expression patterns" value="baseline and differential"/>
</dbReference>
<evidence type="ECO:0000313" key="15">
    <source>
        <dbReference type="EMBL" id="CAN70440.1"/>
    </source>
</evidence>
<evidence type="ECO:0000256" key="8">
    <source>
        <dbReference type="ARBA" id="ARBA00022741"/>
    </source>
</evidence>
<evidence type="ECO:0000256" key="6">
    <source>
        <dbReference type="ARBA" id="ARBA00022679"/>
    </source>
</evidence>
<evidence type="ECO:0000256" key="10">
    <source>
        <dbReference type="ARBA" id="ARBA00022842"/>
    </source>
</evidence>
<dbReference type="Pfam" id="PF02773">
    <property type="entry name" value="S-AdoMet_synt_C"/>
    <property type="match status" value="1"/>
</dbReference>
<name>A5BQQ3_VITVI</name>
<dbReference type="InterPro" id="IPR022630">
    <property type="entry name" value="S-AdoMet_synt_C"/>
</dbReference>
<dbReference type="GO" id="GO:0005524">
    <property type="term" value="F:ATP binding"/>
    <property type="evidence" value="ECO:0007669"/>
    <property type="project" value="UniProtKB-KW"/>
</dbReference>
<dbReference type="Gene3D" id="3.90.226.10">
    <property type="entry name" value="2-enoyl-CoA Hydratase, Chain A, domain 1"/>
    <property type="match status" value="1"/>
</dbReference>
<dbReference type="Pfam" id="PF00574">
    <property type="entry name" value="CLP_protease"/>
    <property type="match status" value="1"/>
</dbReference>
<evidence type="ECO:0000256" key="3">
    <source>
        <dbReference type="ARBA" id="ARBA00004496"/>
    </source>
</evidence>
<keyword evidence="9" id="KW-0067">ATP-binding</keyword>
<dbReference type="PANTHER" id="PTHR11964">
    <property type="entry name" value="S-ADENOSYLMETHIONINE SYNTHETASE"/>
    <property type="match status" value="1"/>
</dbReference>
<protein>
    <recommendedName>
        <fullName evidence="14">S-adenosylmethionine synthetase C-terminal domain-containing protein</fullName>
    </recommendedName>
</protein>
<keyword evidence="6" id="KW-0808">Transferase</keyword>
<evidence type="ECO:0000256" key="1">
    <source>
        <dbReference type="ARBA" id="ARBA00001936"/>
    </source>
</evidence>